<dbReference type="RefSeq" id="WP_267624882.1">
    <property type="nucleotide sequence ID" value="NZ_JAODIW010000010.1"/>
</dbReference>
<name>A0ABD5PGV9_9EURY</name>
<dbReference type="PROSITE" id="PS51257">
    <property type="entry name" value="PROKAR_LIPOPROTEIN"/>
    <property type="match status" value="1"/>
</dbReference>
<evidence type="ECO:0000313" key="2">
    <source>
        <dbReference type="Proteomes" id="UP001595921"/>
    </source>
</evidence>
<keyword evidence="2" id="KW-1185">Reference proteome</keyword>
<accession>A0ABD5PGV9</accession>
<dbReference type="Proteomes" id="UP001595921">
    <property type="component" value="Unassembled WGS sequence"/>
</dbReference>
<gene>
    <name evidence="1" type="ORF">ACFO0N_18560</name>
</gene>
<dbReference type="EMBL" id="JBHSDS010000009">
    <property type="protein sequence ID" value="MFC4359954.1"/>
    <property type="molecule type" value="Genomic_DNA"/>
</dbReference>
<organism evidence="1 2">
    <name type="scientific">Halobium salinum</name>
    <dbReference type="NCBI Taxonomy" id="1364940"/>
    <lineage>
        <taxon>Archaea</taxon>
        <taxon>Methanobacteriati</taxon>
        <taxon>Methanobacteriota</taxon>
        <taxon>Stenosarchaea group</taxon>
        <taxon>Halobacteria</taxon>
        <taxon>Halobacteriales</taxon>
        <taxon>Haloferacaceae</taxon>
        <taxon>Halobium</taxon>
    </lineage>
</organism>
<sequence length="159" mass="17556">MSSDFGRRRLLALSAGALAVSAGCSALRSEEPPEPYVMGELSIANGSTADRAVSLLVEHDDEILLWERYELRGQGGARRYSKTVGEDLRCETGPFTLSARVHGTGARKRYRTDNPRLRTHLGRSGGMEFRIEEEGGLTLLVSYHEETACREALRTTGER</sequence>
<evidence type="ECO:0008006" key="3">
    <source>
        <dbReference type="Google" id="ProtNLM"/>
    </source>
</evidence>
<comment type="caution">
    <text evidence="1">The sequence shown here is derived from an EMBL/GenBank/DDBJ whole genome shotgun (WGS) entry which is preliminary data.</text>
</comment>
<dbReference type="AlphaFoldDB" id="A0ABD5PGV9"/>
<reference evidence="1 2" key="1">
    <citation type="journal article" date="2019" name="Int. J. Syst. Evol. Microbiol.">
        <title>The Global Catalogue of Microorganisms (GCM) 10K type strain sequencing project: providing services to taxonomists for standard genome sequencing and annotation.</title>
        <authorList>
            <consortium name="The Broad Institute Genomics Platform"/>
            <consortium name="The Broad Institute Genome Sequencing Center for Infectious Disease"/>
            <person name="Wu L."/>
            <person name="Ma J."/>
        </authorList>
    </citation>
    <scope>NUCLEOTIDE SEQUENCE [LARGE SCALE GENOMIC DNA]</scope>
    <source>
        <strain evidence="1 2">CGMCC 1.12553</strain>
    </source>
</reference>
<evidence type="ECO:0000313" key="1">
    <source>
        <dbReference type="EMBL" id="MFC4359954.1"/>
    </source>
</evidence>
<proteinExistence type="predicted"/>
<protein>
    <recommendedName>
        <fullName evidence="3">Lipoprotein</fullName>
    </recommendedName>
</protein>